<evidence type="ECO:0000313" key="2">
    <source>
        <dbReference type="EMBL" id="HGE74859.1"/>
    </source>
</evidence>
<dbReference type="InterPro" id="IPR052018">
    <property type="entry name" value="PHP_domain"/>
</dbReference>
<evidence type="ECO:0000259" key="1">
    <source>
        <dbReference type="SMART" id="SM00481"/>
    </source>
</evidence>
<dbReference type="Gene3D" id="3.20.20.140">
    <property type="entry name" value="Metal-dependent hydrolases"/>
    <property type="match status" value="1"/>
</dbReference>
<dbReference type="EMBL" id="DTPE01000078">
    <property type="protein sequence ID" value="HGE74859.1"/>
    <property type="molecule type" value="Genomic_DNA"/>
</dbReference>
<dbReference type="PANTHER" id="PTHR42924">
    <property type="entry name" value="EXONUCLEASE"/>
    <property type="match status" value="1"/>
</dbReference>
<dbReference type="Gene3D" id="1.10.150.650">
    <property type="match status" value="1"/>
</dbReference>
<name>A0A7V3RDV4_9BACT</name>
<dbReference type="AlphaFoldDB" id="A0A7V3RDV4"/>
<dbReference type="InterPro" id="IPR016195">
    <property type="entry name" value="Pol/histidinol_Pase-like"/>
</dbReference>
<proteinExistence type="predicted"/>
<dbReference type="PANTHER" id="PTHR42924:SF3">
    <property type="entry name" value="POLYMERASE_HISTIDINOL PHOSPHATASE N-TERMINAL DOMAIN-CONTAINING PROTEIN"/>
    <property type="match status" value="1"/>
</dbReference>
<dbReference type="CDD" id="cd07438">
    <property type="entry name" value="PHP_HisPPase_AMP"/>
    <property type="match status" value="1"/>
</dbReference>
<dbReference type="SUPFAM" id="SSF89550">
    <property type="entry name" value="PHP domain-like"/>
    <property type="match status" value="1"/>
</dbReference>
<dbReference type="SMART" id="SM00481">
    <property type="entry name" value="POLIIIAc"/>
    <property type="match status" value="1"/>
</dbReference>
<organism evidence="2">
    <name type="scientific">Mesoaciditoga lauensis</name>
    <dbReference type="NCBI Taxonomy" id="1495039"/>
    <lineage>
        <taxon>Bacteria</taxon>
        <taxon>Thermotogati</taxon>
        <taxon>Thermotogota</taxon>
        <taxon>Thermotogae</taxon>
        <taxon>Mesoaciditogales</taxon>
        <taxon>Mesoaciditogaceae</taxon>
        <taxon>Mesoaciditoga</taxon>
    </lineage>
</organism>
<comment type="caution">
    <text evidence="2">The sequence shown here is derived from an EMBL/GenBank/DDBJ whole genome shotgun (WGS) entry which is preliminary data.</text>
</comment>
<protein>
    <submittedName>
        <fullName evidence="2">PHP domain-containing protein</fullName>
    </submittedName>
</protein>
<accession>A0A7V3RDV4</accession>
<dbReference type="InterPro" id="IPR004013">
    <property type="entry name" value="PHP_dom"/>
</dbReference>
<dbReference type="GO" id="GO:0004534">
    <property type="term" value="F:5'-3' RNA exonuclease activity"/>
    <property type="evidence" value="ECO:0007669"/>
    <property type="project" value="TreeGrafter"/>
</dbReference>
<dbReference type="InterPro" id="IPR003141">
    <property type="entry name" value="Pol/His_phosphatase_N"/>
</dbReference>
<dbReference type="Pfam" id="PF02811">
    <property type="entry name" value="PHP"/>
    <property type="match status" value="1"/>
</dbReference>
<reference evidence="2" key="1">
    <citation type="journal article" date="2020" name="mSystems">
        <title>Genome- and Community-Level Interaction Insights into Carbon Utilization and Element Cycling Functions of Hydrothermarchaeota in Hydrothermal Sediment.</title>
        <authorList>
            <person name="Zhou Z."/>
            <person name="Liu Y."/>
            <person name="Xu W."/>
            <person name="Pan J."/>
            <person name="Luo Z.H."/>
            <person name="Li M."/>
        </authorList>
    </citation>
    <scope>NUCLEOTIDE SEQUENCE [LARGE SCALE GENOMIC DNA]</scope>
    <source>
        <strain evidence="2">SpSt-966</strain>
    </source>
</reference>
<dbReference type="GO" id="GO:0035312">
    <property type="term" value="F:5'-3' DNA exonuclease activity"/>
    <property type="evidence" value="ECO:0007669"/>
    <property type="project" value="TreeGrafter"/>
</dbReference>
<gene>
    <name evidence="2" type="ORF">ENX73_01885</name>
</gene>
<feature type="domain" description="Polymerase/histidinol phosphatase N-terminal" evidence="1">
    <location>
        <begin position="5"/>
        <end position="70"/>
    </location>
</feature>
<sequence>MFQKVDFHFHSNHSDGEFPVRDVLEIVSGAGVVLASLTDHDSINGVEEALDIANKMELKLITGVEISTMYENGEVHILGYGFNHKDSDFRSFLDDRFKERTEKVFETVKKLNELGYSVTFEDVMKQSPGPFVGRPNVAKALISKGYIKSMKDAFTPELIGDKGRAYVPPKGLDPKEVIERIHAAGGFAVLAHPGLYKSIKSGLDESDILRMVQWGLGGVEAYHSQHNNSQIKYYHDVARIHGLLITVGSDYHEGTYPIEIMNVPREVILNLLSFLK</sequence>